<proteinExistence type="predicted"/>
<dbReference type="SUPFAM" id="SSF48695">
    <property type="entry name" value="Multiheme cytochromes"/>
    <property type="match status" value="1"/>
</dbReference>
<dbReference type="InterPro" id="IPR026363">
    <property type="entry name" value="CxxC-x17-CxxC_dom"/>
</dbReference>
<name>A0A2H0DZT1_9BACT</name>
<evidence type="ECO:0000313" key="2">
    <source>
        <dbReference type="EMBL" id="PIP87199.1"/>
    </source>
</evidence>
<dbReference type="Proteomes" id="UP000231143">
    <property type="component" value="Unassembled WGS sequence"/>
</dbReference>
<comment type="caution">
    <text evidence="2">The sequence shown here is derived from an EMBL/GenBank/DDBJ whole genome shotgun (WGS) entry which is preliminary data.</text>
</comment>
<gene>
    <name evidence="2" type="ORF">COW81_01430</name>
</gene>
<dbReference type="AlphaFoldDB" id="A0A2H0DZT1"/>
<protein>
    <recommendedName>
        <fullName evidence="1">CxxC-x17-CxxC domain-containing protein</fullName>
    </recommendedName>
</protein>
<evidence type="ECO:0000313" key="3">
    <source>
        <dbReference type="Proteomes" id="UP000231143"/>
    </source>
</evidence>
<organism evidence="2 3">
    <name type="scientific">Candidatus Campbellbacteria bacterium CG22_combo_CG10-13_8_21_14_all_36_13</name>
    <dbReference type="NCBI Taxonomy" id="1974529"/>
    <lineage>
        <taxon>Bacteria</taxon>
        <taxon>Candidatus Campbelliibacteriota</taxon>
    </lineage>
</organism>
<dbReference type="Pfam" id="PF23477">
    <property type="entry name" value="zf_Tbcl_2"/>
    <property type="match status" value="1"/>
</dbReference>
<reference evidence="2 3" key="1">
    <citation type="submission" date="2017-09" db="EMBL/GenBank/DDBJ databases">
        <title>Depth-based differentiation of microbial function through sediment-hosted aquifers and enrichment of novel symbionts in the deep terrestrial subsurface.</title>
        <authorList>
            <person name="Probst A.J."/>
            <person name="Ladd B."/>
            <person name="Jarett J.K."/>
            <person name="Geller-Mcgrath D.E."/>
            <person name="Sieber C.M."/>
            <person name="Emerson J.B."/>
            <person name="Anantharaman K."/>
            <person name="Thomas B.C."/>
            <person name="Malmstrom R."/>
            <person name="Stieglmeier M."/>
            <person name="Klingl A."/>
            <person name="Woyke T."/>
            <person name="Ryan C.M."/>
            <person name="Banfield J.F."/>
        </authorList>
    </citation>
    <scope>NUCLEOTIDE SEQUENCE [LARGE SCALE GENOMIC DNA]</scope>
    <source>
        <strain evidence="2">CG22_combo_CG10-13_8_21_14_all_36_13</strain>
    </source>
</reference>
<evidence type="ECO:0000259" key="1">
    <source>
        <dbReference type="Pfam" id="PF23477"/>
    </source>
</evidence>
<accession>A0A2H0DZT1</accession>
<dbReference type="InterPro" id="IPR036280">
    <property type="entry name" value="Multihaem_cyt_sf"/>
</dbReference>
<dbReference type="EMBL" id="PCTT01000018">
    <property type="protein sequence ID" value="PIP87199.1"/>
    <property type="molecule type" value="Genomic_DNA"/>
</dbReference>
<sequence length="97" mass="11403">MDQDRKMFSGNWTCVKCNGAITELPFEPRDTSNLMCRECHRNSRGDRPQRNDRRERRTFTGNWSCSDCGTDINELPFEPRDTSNLKCKDCFKKDKGF</sequence>
<feature type="domain" description="CxxC-x17-CxxC" evidence="1">
    <location>
        <begin position="64"/>
        <end position="95"/>
    </location>
</feature>